<dbReference type="Pfam" id="PF00534">
    <property type="entry name" value="Glycos_transf_1"/>
    <property type="match status" value="1"/>
</dbReference>
<dbReference type="Gene3D" id="3.40.50.2000">
    <property type="entry name" value="Glycogen Phosphorylase B"/>
    <property type="match status" value="2"/>
</dbReference>
<sequence>MKIAFIGQKGLPAVTGGVETHVEKLALGLAREGHNVFVYARPWYVANQRKKYQGIFIIYKPSIKTKNWDTISHVLLASIDAVRRNFDIIHYHGVGPALLAWIPRLFSPSSRVIITFHSIDRHHGKWNLLAKMFLLLGEWCAVHFAHETIAVSKYLQRYSQKKYGKKTIYIPNGVDPNKSVPANEIKLKFGLVKGGYILFLSRLVRHKGAHYLIEAYQRLYPKKQLVIAGDSAFTDTYVGELKLQADSNPNIVFTGGVKKDSRLWAELYSNAYLFVLPSESEGLPIVVLEAMSFGCCCLVSSIPQSTEAIAGGFGFVFKNKSVFSLQQKLKYLLGHPALVERVGRAAQRHVIKNYSWSDIVRAVNFVYDCSLDSKRSHSISSCLKSNIAK</sequence>
<reference evidence="4" key="1">
    <citation type="submission" date="2017-09" db="EMBL/GenBank/DDBJ databases">
        <title>Depth-based differentiation of microbial function through sediment-hosted aquifers and enrichment of novel symbionts in the deep terrestrial subsurface.</title>
        <authorList>
            <person name="Probst A.J."/>
            <person name="Ladd B."/>
            <person name="Jarett J.K."/>
            <person name="Geller-Mcgrath D.E."/>
            <person name="Sieber C.M.K."/>
            <person name="Emerson J.B."/>
            <person name="Anantharaman K."/>
            <person name="Thomas B.C."/>
            <person name="Malmstrom R."/>
            <person name="Stieglmeier M."/>
            <person name="Klingl A."/>
            <person name="Woyke T."/>
            <person name="Ryan C.M."/>
            <person name="Banfield J.F."/>
        </authorList>
    </citation>
    <scope>NUCLEOTIDE SEQUENCE [LARGE SCALE GENOMIC DNA]</scope>
</reference>
<dbReference type="Pfam" id="PF13439">
    <property type="entry name" value="Glyco_transf_4"/>
    <property type="match status" value="1"/>
</dbReference>
<dbReference type="EMBL" id="PFAP01000031">
    <property type="protein sequence ID" value="PIR93912.1"/>
    <property type="molecule type" value="Genomic_DNA"/>
</dbReference>
<dbReference type="Proteomes" id="UP000229901">
    <property type="component" value="Unassembled WGS sequence"/>
</dbReference>
<evidence type="ECO:0000313" key="3">
    <source>
        <dbReference type="EMBL" id="PIR93912.1"/>
    </source>
</evidence>
<name>A0A2H0V4A9_9BACT</name>
<feature type="domain" description="Glycosyl transferase family 1" evidence="1">
    <location>
        <begin position="193"/>
        <end position="348"/>
    </location>
</feature>
<dbReference type="InterPro" id="IPR001296">
    <property type="entry name" value="Glyco_trans_1"/>
</dbReference>
<organism evidence="3 4">
    <name type="scientific">Candidatus Falkowbacteria bacterium CG10_big_fil_rev_8_21_14_0_10_39_11</name>
    <dbReference type="NCBI Taxonomy" id="1974565"/>
    <lineage>
        <taxon>Bacteria</taxon>
        <taxon>Candidatus Falkowiibacteriota</taxon>
    </lineage>
</organism>
<feature type="domain" description="Glycosyltransferase subfamily 4-like N-terminal" evidence="2">
    <location>
        <begin position="16"/>
        <end position="177"/>
    </location>
</feature>
<proteinExistence type="predicted"/>
<gene>
    <name evidence="3" type="ORF">COT97_04275</name>
</gene>
<evidence type="ECO:0000313" key="4">
    <source>
        <dbReference type="Proteomes" id="UP000229901"/>
    </source>
</evidence>
<dbReference type="InterPro" id="IPR028098">
    <property type="entry name" value="Glyco_trans_4-like_N"/>
</dbReference>
<dbReference type="PANTHER" id="PTHR45947">
    <property type="entry name" value="SULFOQUINOVOSYL TRANSFERASE SQD2"/>
    <property type="match status" value="1"/>
</dbReference>
<dbReference type="CDD" id="cd03801">
    <property type="entry name" value="GT4_PimA-like"/>
    <property type="match status" value="1"/>
</dbReference>
<dbReference type="PANTHER" id="PTHR45947:SF3">
    <property type="entry name" value="SULFOQUINOVOSYL TRANSFERASE SQD2"/>
    <property type="match status" value="1"/>
</dbReference>
<evidence type="ECO:0000259" key="2">
    <source>
        <dbReference type="Pfam" id="PF13439"/>
    </source>
</evidence>
<dbReference type="InterPro" id="IPR050194">
    <property type="entry name" value="Glycosyltransferase_grp1"/>
</dbReference>
<comment type="caution">
    <text evidence="3">The sequence shown here is derived from an EMBL/GenBank/DDBJ whole genome shotgun (WGS) entry which is preliminary data.</text>
</comment>
<accession>A0A2H0V4A9</accession>
<keyword evidence="3" id="KW-0808">Transferase</keyword>
<dbReference type="AlphaFoldDB" id="A0A2H0V4A9"/>
<evidence type="ECO:0000259" key="1">
    <source>
        <dbReference type="Pfam" id="PF00534"/>
    </source>
</evidence>
<dbReference type="GO" id="GO:0016757">
    <property type="term" value="F:glycosyltransferase activity"/>
    <property type="evidence" value="ECO:0007669"/>
    <property type="project" value="InterPro"/>
</dbReference>
<dbReference type="SUPFAM" id="SSF53756">
    <property type="entry name" value="UDP-Glycosyltransferase/glycogen phosphorylase"/>
    <property type="match status" value="1"/>
</dbReference>
<protein>
    <submittedName>
        <fullName evidence="3">Glycosyl transferase family 1</fullName>
    </submittedName>
</protein>